<dbReference type="OrthoDB" id="6228924at2759"/>
<gene>
    <name evidence="2" type="ORF">PHET_01901</name>
</gene>
<keyword evidence="3" id="KW-1185">Reference proteome</keyword>
<protein>
    <submittedName>
        <fullName evidence="2">Uncharacterized protein</fullName>
    </submittedName>
</protein>
<proteinExistence type="predicted"/>
<dbReference type="Proteomes" id="UP000748531">
    <property type="component" value="Unassembled WGS sequence"/>
</dbReference>
<organism evidence="2 3">
    <name type="scientific">Paragonimus heterotremus</name>
    <dbReference type="NCBI Taxonomy" id="100268"/>
    <lineage>
        <taxon>Eukaryota</taxon>
        <taxon>Metazoa</taxon>
        <taxon>Spiralia</taxon>
        <taxon>Lophotrochozoa</taxon>
        <taxon>Platyhelminthes</taxon>
        <taxon>Trematoda</taxon>
        <taxon>Digenea</taxon>
        <taxon>Plagiorchiida</taxon>
        <taxon>Troglotremata</taxon>
        <taxon>Troglotrematidae</taxon>
        <taxon>Paragonimus</taxon>
    </lineage>
</organism>
<sequence>MFGYQLVRNVPRNPPPAPPFRDVTQGESNGPEQPDHPPRGLDVENYTRQLDAMVNKPKHALTPKVCDETIQATQSLQTLHINQRRDKLRPILAHEEACLNEELRDRFNVVINYP</sequence>
<dbReference type="AlphaFoldDB" id="A0A8J4WKS6"/>
<reference evidence="2" key="1">
    <citation type="submission" date="2019-05" db="EMBL/GenBank/DDBJ databases">
        <title>Annotation for the trematode Paragonimus heterotremus.</title>
        <authorList>
            <person name="Choi Y.-J."/>
        </authorList>
    </citation>
    <scope>NUCLEOTIDE SEQUENCE</scope>
    <source>
        <strain evidence="2">LC</strain>
    </source>
</reference>
<evidence type="ECO:0000313" key="3">
    <source>
        <dbReference type="Proteomes" id="UP000748531"/>
    </source>
</evidence>
<feature type="region of interest" description="Disordered" evidence="1">
    <location>
        <begin position="1"/>
        <end position="41"/>
    </location>
</feature>
<comment type="caution">
    <text evidence="2">The sequence shown here is derived from an EMBL/GenBank/DDBJ whole genome shotgun (WGS) entry which is preliminary data.</text>
</comment>
<dbReference type="EMBL" id="LUCH01000697">
    <property type="protein sequence ID" value="KAF5404514.1"/>
    <property type="molecule type" value="Genomic_DNA"/>
</dbReference>
<evidence type="ECO:0000256" key="1">
    <source>
        <dbReference type="SAM" id="MobiDB-lite"/>
    </source>
</evidence>
<name>A0A8J4WKS6_9TREM</name>
<accession>A0A8J4WKS6</accession>
<evidence type="ECO:0000313" key="2">
    <source>
        <dbReference type="EMBL" id="KAF5404514.1"/>
    </source>
</evidence>